<dbReference type="GO" id="GO:0005524">
    <property type="term" value="F:ATP binding"/>
    <property type="evidence" value="ECO:0007669"/>
    <property type="project" value="UniProtKB-UniRule"/>
</dbReference>
<dbReference type="GO" id="GO:0006432">
    <property type="term" value="P:phenylalanyl-tRNA aminoacylation"/>
    <property type="evidence" value="ECO:0007669"/>
    <property type="project" value="UniProtKB-UniRule"/>
</dbReference>
<evidence type="ECO:0000256" key="13">
    <source>
        <dbReference type="HAMAP-Rule" id="MF_00281"/>
    </source>
</evidence>
<protein>
    <recommendedName>
        <fullName evidence="13">Phenylalanine--tRNA ligase alpha subunit</fullName>
        <ecNumber evidence="13">6.1.1.20</ecNumber>
    </recommendedName>
    <alternativeName>
        <fullName evidence="13">Phenylalanyl-tRNA synthetase alpha subunit</fullName>
        <shortName evidence="13">PheRS</shortName>
    </alternativeName>
</protein>
<name>A0AAE4VJF9_9RICK</name>
<comment type="subunit">
    <text evidence="3 13">Tetramer of two alpha and two beta subunits.</text>
</comment>
<evidence type="ECO:0000259" key="14">
    <source>
        <dbReference type="PROSITE" id="PS50862"/>
    </source>
</evidence>
<gene>
    <name evidence="13" type="primary">pheS</name>
    <name evidence="15" type="ORF">Lyticum_00088</name>
</gene>
<dbReference type="Proteomes" id="UP001289135">
    <property type="component" value="Unassembled WGS sequence"/>
</dbReference>
<organism evidence="15 16">
    <name type="scientific">Lyticum sinuosum</name>
    <dbReference type="NCBI Taxonomy" id="1332059"/>
    <lineage>
        <taxon>Bacteria</taxon>
        <taxon>Pseudomonadati</taxon>
        <taxon>Pseudomonadota</taxon>
        <taxon>Alphaproteobacteria</taxon>
        <taxon>Rickettsiales</taxon>
        <taxon>Lyticum</taxon>
    </lineage>
</organism>
<dbReference type="HAMAP" id="MF_00281">
    <property type="entry name" value="Phe_tRNA_synth_alpha1"/>
    <property type="match status" value="1"/>
</dbReference>
<evidence type="ECO:0000256" key="5">
    <source>
        <dbReference type="ARBA" id="ARBA00022598"/>
    </source>
</evidence>
<dbReference type="GO" id="GO:0000287">
    <property type="term" value="F:magnesium ion binding"/>
    <property type="evidence" value="ECO:0007669"/>
    <property type="project" value="UniProtKB-UniRule"/>
</dbReference>
<dbReference type="InterPro" id="IPR004188">
    <property type="entry name" value="Phe-tRNA_ligase_II_N"/>
</dbReference>
<comment type="catalytic activity">
    <reaction evidence="12 13">
        <text>tRNA(Phe) + L-phenylalanine + ATP = L-phenylalanyl-tRNA(Phe) + AMP + diphosphate + H(+)</text>
        <dbReference type="Rhea" id="RHEA:19413"/>
        <dbReference type="Rhea" id="RHEA-COMP:9668"/>
        <dbReference type="Rhea" id="RHEA-COMP:9699"/>
        <dbReference type="ChEBI" id="CHEBI:15378"/>
        <dbReference type="ChEBI" id="CHEBI:30616"/>
        <dbReference type="ChEBI" id="CHEBI:33019"/>
        <dbReference type="ChEBI" id="CHEBI:58095"/>
        <dbReference type="ChEBI" id="CHEBI:78442"/>
        <dbReference type="ChEBI" id="CHEBI:78531"/>
        <dbReference type="ChEBI" id="CHEBI:456215"/>
        <dbReference type="EC" id="6.1.1.20"/>
    </reaction>
</comment>
<dbReference type="EMBL" id="JARGYU010000001">
    <property type="protein sequence ID" value="MDZ5760932.1"/>
    <property type="molecule type" value="Genomic_DNA"/>
</dbReference>
<dbReference type="InterPro" id="IPR004529">
    <property type="entry name" value="Phe-tRNA-synth_IIc_asu"/>
</dbReference>
<dbReference type="InterPro" id="IPR010978">
    <property type="entry name" value="tRNA-bd_arm"/>
</dbReference>
<comment type="subcellular location">
    <subcellularLocation>
        <location evidence="1 13">Cytoplasm</location>
    </subcellularLocation>
</comment>
<evidence type="ECO:0000256" key="3">
    <source>
        <dbReference type="ARBA" id="ARBA00011209"/>
    </source>
</evidence>
<evidence type="ECO:0000256" key="11">
    <source>
        <dbReference type="ARBA" id="ARBA00023146"/>
    </source>
</evidence>
<dbReference type="Pfam" id="PF02912">
    <property type="entry name" value="Phe_tRNA-synt_N"/>
    <property type="match status" value="1"/>
</dbReference>
<feature type="domain" description="Aminoacyl-transfer RNA synthetases class-II family profile" evidence="14">
    <location>
        <begin position="196"/>
        <end position="336"/>
    </location>
</feature>
<keyword evidence="16" id="KW-1185">Reference proteome</keyword>
<comment type="caution">
    <text evidence="15">The sequence shown here is derived from an EMBL/GenBank/DDBJ whole genome shotgun (WGS) entry which is preliminary data.</text>
</comment>
<dbReference type="Pfam" id="PF01409">
    <property type="entry name" value="tRNA-synt_2d"/>
    <property type="match status" value="1"/>
</dbReference>
<dbReference type="InterPro" id="IPR006195">
    <property type="entry name" value="aa-tRNA-synth_II"/>
</dbReference>
<dbReference type="SUPFAM" id="SSF55681">
    <property type="entry name" value="Class II aaRS and biotin synthetases"/>
    <property type="match status" value="1"/>
</dbReference>
<keyword evidence="6 13" id="KW-0479">Metal-binding</keyword>
<evidence type="ECO:0000256" key="2">
    <source>
        <dbReference type="ARBA" id="ARBA00010207"/>
    </source>
</evidence>
<keyword evidence="11 13" id="KW-0030">Aminoacyl-tRNA synthetase</keyword>
<dbReference type="SUPFAM" id="SSF46589">
    <property type="entry name" value="tRNA-binding arm"/>
    <property type="match status" value="1"/>
</dbReference>
<dbReference type="GO" id="GO:0004826">
    <property type="term" value="F:phenylalanine-tRNA ligase activity"/>
    <property type="evidence" value="ECO:0007669"/>
    <property type="project" value="UniProtKB-UniRule"/>
</dbReference>
<dbReference type="NCBIfam" id="TIGR00468">
    <property type="entry name" value="pheS"/>
    <property type="match status" value="1"/>
</dbReference>
<keyword evidence="5 13" id="KW-0436">Ligase</keyword>
<dbReference type="PROSITE" id="PS50862">
    <property type="entry name" value="AA_TRNA_LIGASE_II"/>
    <property type="match status" value="1"/>
</dbReference>
<dbReference type="InterPro" id="IPR002319">
    <property type="entry name" value="Phenylalanyl-tRNA_Synthase"/>
</dbReference>
<feature type="binding site" evidence="13">
    <location>
        <position position="268"/>
    </location>
    <ligand>
        <name>Mg(2+)</name>
        <dbReference type="ChEBI" id="CHEBI:18420"/>
        <note>shared with beta subunit</note>
    </ligand>
</feature>
<evidence type="ECO:0000313" key="15">
    <source>
        <dbReference type="EMBL" id="MDZ5760932.1"/>
    </source>
</evidence>
<evidence type="ECO:0000256" key="1">
    <source>
        <dbReference type="ARBA" id="ARBA00004496"/>
    </source>
</evidence>
<reference evidence="15" key="1">
    <citation type="submission" date="2023-02" db="EMBL/GenBank/DDBJ databases">
        <title>Host association and intracellularity evolved multiple times independently in the Rickettsiales.</title>
        <authorList>
            <person name="Castelli M."/>
            <person name="Nardi T."/>
            <person name="Gammuto L."/>
            <person name="Bellinzona G."/>
            <person name="Sabaneyeva E."/>
            <person name="Potekhin A."/>
            <person name="Serra V."/>
            <person name="Petroni G."/>
            <person name="Sassera D."/>
        </authorList>
    </citation>
    <scope>NUCLEOTIDE SEQUENCE</scope>
    <source>
        <strain evidence="15">USBL-36I1</strain>
    </source>
</reference>
<dbReference type="PANTHER" id="PTHR11538:SF41">
    <property type="entry name" value="PHENYLALANINE--TRNA LIGASE, MITOCHONDRIAL"/>
    <property type="match status" value="1"/>
</dbReference>
<evidence type="ECO:0000256" key="6">
    <source>
        <dbReference type="ARBA" id="ARBA00022723"/>
    </source>
</evidence>
<evidence type="ECO:0000256" key="7">
    <source>
        <dbReference type="ARBA" id="ARBA00022741"/>
    </source>
</evidence>
<evidence type="ECO:0000256" key="10">
    <source>
        <dbReference type="ARBA" id="ARBA00022917"/>
    </source>
</evidence>
<keyword evidence="8 13" id="KW-0067">ATP-binding</keyword>
<keyword evidence="7 13" id="KW-0547">Nucleotide-binding</keyword>
<dbReference type="InterPro" id="IPR022911">
    <property type="entry name" value="Phe_tRNA_ligase_alpha1_bac"/>
</dbReference>
<dbReference type="GO" id="GO:0000049">
    <property type="term" value="F:tRNA binding"/>
    <property type="evidence" value="ECO:0007669"/>
    <property type="project" value="InterPro"/>
</dbReference>
<evidence type="ECO:0000256" key="9">
    <source>
        <dbReference type="ARBA" id="ARBA00022842"/>
    </source>
</evidence>
<accession>A0AAE4VJF9</accession>
<dbReference type="EC" id="6.1.1.20" evidence="13"/>
<dbReference type="GO" id="GO:0005737">
    <property type="term" value="C:cytoplasm"/>
    <property type="evidence" value="ECO:0007669"/>
    <property type="project" value="UniProtKB-SubCell"/>
</dbReference>
<keyword evidence="9 13" id="KW-0460">Magnesium</keyword>
<dbReference type="InterPro" id="IPR045864">
    <property type="entry name" value="aa-tRNA-synth_II/BPL/LPL"/>
</dbReference>
<comment type="cofactor">
    <cofactor evidence="13">
        <name>Mg(2+)</name>
        <dbReference type="ChEBI" id="CHEBI:18420"/>
    </cofactor>
    <text evidence="13">Binds 2 magnesium ions per tetramer.</text>
</comment>
<evidence type="ECO:0000256" key="12">
    <source>
        <dbReference type="ARBA" id="ARBA00049255"/>
    </source>
</evidence>
<dbReference type="RefSeq" id="WP_322498367.1">
    <property type="nucleotide sequence ID" value="NZ_JARGYU010000001.1"/>
</dbReference>
<evidence type="ECO:0000256" key="8">
    <source>
        <dbReference type="ARBA" id="ARBA00022840"/>
    </source>
</evidence>
<dbReference type="Gene3D" id="3.30.930.10">
    <property type="entry name" value="Bira Bifunctional Protein, Domain 2"/>
    <property type="match status" value="1"/>
</dbReference>
<dbReference type="AlphaFoldDB" id="A0AAE4VJF9"/>
<evidence type="ECO:0000256" key="4">
    <source>
        <dbReference type="ARBA" id="ARBA00022490"/>
    </source>
</evidence>
<comment type="similarity">
    <text evidence="2 13">Belongs to the class-II aminoacyl-tRNA synthetase family. Phe-tRNA synthetase alpha subunit type 1 subfamily.</text>
</comment>
<sequence length="357" mass="41206">MINTNNNILLDKIKEIHKNVEFSISDVKKSAELEEIRVLFLGKKGYISQIIEQMRNMTHEEKRSTGQLINILKNEIEANLKRKFLIISAEEEEIRLKNEKIDITLPGRRISNHVTKHPIIEIINILKITAIDLGFNFVDGNEIVSEFFNFEALNIPQNHPARQMQDTLYIKNIPNALLRTHTSAVQVEYGSLVPPPIKIASVGRVYRADEVDQTHSPMFHQIEMMHIDKDISIANLKYCCTHIISSVFEKDINDIIFRFRTSYFPFTEPSIEIDIGCIKDDENNIILASNKNDVNKWLELGGAGIIHQKVLQNMNINPQEWSGFALGFGIERMAMLKKNITDIRHLYEGDIRLMKNW</sequence>
<keyword evidence="4 13" id="KW-0963">Cytoplasm</keyword>
<evidence type="ECO:0000313" key="16">
    <source>
        <dbReference type="Proteomes" id="UP001289135"/>
    </source>
</evidence>
<dbReference type="CDD" id="cd00496">
    <property type="entry name" value="PheRS_alpha_core"/>
    <property type="match status" value="1"/>
</dbReference>
<proteinExistence type="inferred from homology"/>
<dbReference type="PANTHER" id="PTHR11538">
    <property type="entry name" value="PHENYLALANYL-TRNA SYNTHETASE"/>
    <property type="match status" value="1"/>
</dbReference>
<keyword evidence="10 13" id="KW-0648">Protein biosynthesis</keyword>